<comment type="caution">
    <text evidence="1">The sequence shown here is derived from an EMBL/GenBank/DDBJ whole genome shotgun (WGS) entry which is preliminary data.</text>
</comment>
<evidence type="ECO:0000313" key="1">
    <source>
        <dbReference type="EMBL" id="ODA67392.1"/>
    </source>
</evidence>
<keyword evidence="2" id="KW-1185">Reference proteome</keyword>
<organism evidence="1 2">
    <name type="scientific">Methyloligella halotolerans</name>
    <dbReference type="NCBI Taxonomy" id="1177755"/>
    <lineage>
        <taxon>Bacteria</taxon>
        <taxon>Pseudomonadati</taxon>
        <taxon>Pseudomonadota</taxon>
        <taxon>Alphaproteobacteria</taxon>
        <taxon>Hyphomicrobiales</taxon>
        <taxon>Hyphomicrobiaceae</taxon>
        <taxon>Methyloligella</taxon>
    </lineage>
</organism>
<dbReference type="AlphaFoldDB" id="A0A1E2RZ16"/>
<dbReference type="Proteomes" id="UP000095087">
    <property type="component" value="Unassembled WGS sequence"/>
</dbReference>
<proteinExistence type="predicted"/>
<sequence length="235" mass="25947">MSKFVKAMVWVAVVFLGLLALYKIVYPTVTYRYRMTVEVEVDGKVHSGSSVIEVKVIKHPRIIPSLAGSRDEITGQAVYVDLGDGRNVFALLGSAPYATDYHDYPAYIVLAHFDLSYTRQDLRKFPYLTGEWTIDPLDPPAIGAPAFMTFGDLDNPGTATLVDPKDFSRAFGPTVGPPIVKIEMTDKPVTTDLFKTLPWLKELVLPAWARDASDPNGYLEAGKHLGTLKLSQGIK</sequence>
<dbReference type="RefSeq" id="WP_069094765.1">
    <property type="nucleotide sequence ID" value="NZ_MASI01000003.1"/>
</dbReference>
<accession>A0A1E2RZ16</accession>
<reference evidence="1 2" key="1">
    <citation type="submission" date="2016-07" db="EMBL/GenBank/DDBJ databases">
        <title>Draft genome sequence of Methyloligella halotolerans C2T (VKM B-2706T=CCUG 61687T=DSM 25045T), a halotolerant polyhydroxybutyrate accumulating methylotroph.</title>
        <authorList>
            <person name="Vasilenko O.V."/>
            <person name="Doronina N.V."/>
            <person name="Poroshina M.N."/>
            <person name="Tarlachkov S.V."/>
            <person name="Trotsenko Y.A."/>
        </authorList>
    </citation>
    <scope>NUCLEOTIDE SEQUENCE [LARGE SCALE GENOMIC DNA]</scope>
    <source>
        <strain evidence="1 2">VKM B-2706</strain>
    </source>
</reference>
<name>A0A1E2RZ16_9HYPH</name>
<dbReference type="OrthoDB" id="7428686at2"/>
<gene>
    <name evidence="1" type="ORF">A7A08_01424</name>
</gene>
<protein>
    <submittedName>
        <fullName evidence="1">Uncharacterized protein</fullName>
    </submittedName>
</protein>
<evidence type="ECO:0000313" key="2">
    <source>
        <dbReference type="Proteomes" id="UP000095087"/>
    </source>
</evidence>
<dbReference type="EMBL" id="MASI01000003">
    <property type="protein sequence ID" value="ODA67392.1"/>
    <property type="molecule type" value="Genomic_DNA"/>
</dbReference>